<dbReference type="EMBL" id="JGZK01000002">
    <property type="protein sequence ID" value="KFI88104.1"/>
    <property type="molecule type" value="Genomic_DNA"/>
</dbReference>
<dbReference type="eggNOG" id="COG2852">
    <property type="taxonomic scope" value="Bacteria"/>
</dbReference>
<gene>
    <name evidence="1" type="ORF">BREU_0896</name>
</gene>
<dbReference type="SUPFAM" id="SSF52980">
    <property type="entry name" value="Restriction endonuclease-like"/>
    <property type="match status" value="1"/>
</dbReference>
<name>A0A087CXV4_9BIFI</name>
<dbReference type="AlphaFoldDB" id="A0A087CXV4"/>
<protein>
    <recommendedName>
        <fullName evidence="3">DUF559 domain-containing protein</fullName>
    </recommendedName>
</protein>
<comment type="caution">
    <text evidence="1">The sequence shown here is derived from an EMBL/GenBank/DDBJ whole genome shotgun (WGS) entry which is preliminary data.</text>
</comment>
<evidence type="ECO:0008006" key="3">
    <source>
        <dbReference type="Google" id="ProtNLM"/>
    </source>
</evidence>
<dbReference type="STRING" id="1437610.BREU_0896"/>
<proteinExistence type="predicted"/>
<accession>A0A087CXV4</accession>
<dbReference type="Proteomes" id="UP000028984">
    <property type="component" value="Unassembled WGS sequence"/>
</dbReference>
<organism evidence="1 2">
    <name type="scientific">Bifidobacterium reuteri DSM 23975</name>
    <dbReference type="NCBI Taxonomy" id="1437610"/>
    <lineage>
        <taxon>Bacteria</taxon>
        <taxon>Bacillati</taxon>
        <taxon>Actinomycetota</taxon>
        <taxon>Actinomycetes</taxon>
        <taxon>Bifidobacteriales</taxon>
        <taxon>Bifidobacteriaceae</taxon>
        <taxon>Bifidobacterium</taxon>
    </lineage>
</organism>
<dbReference type="RefSeq" id="WP_044090684.1">
    <property type="nucleotide sequence ID" value="NZ_JDUW01000041.1"/>
</dbReference>
<dbReference type="InterPro" id="IPR011335">
    <property type="entry name" value="Restrct_endonuc-II-like"/>
</dbReference>
<sequence>MGGADTLSELTELKYQRMKACAEIQQRSGWRPPYALMTALELQAIELPRLSSKCRRLKNTAVVAVSHASQRYRIYGVTPVVWSFPLDEVMVERQFPCTSPACTWAMFAAYLDLEELIVLADSMMRRNGRLCRTTLDELAAYVHAAESQVRTMQGEGKRARLFPGYENCKRALLLARSGTDSSMESRTRLVMLKYGLDCPQVNYPIVAGRNRKPVYLDLAYPEFKVCIEYDGSHHAGQWLNDTRRRQAIEDEGWQYVQVTKLDLGDDESEEALARRVARRIEEVVGQHVELTARKTILQVCDGRGLRRKPMHEKLHFTPLLHAGNGDGAVFGAASDELDAVA</sequence>
<reference evidence="1 2" key="1">
    <citation type="submission" date="2014-03" db="EMBL/GenBank/DDBJ databases">
        <title>Genomics of Bifidobacteria.</title>
        <authorList>
            <person name="Ventura M."/>
            <person name="Milani C."/>
            <person name="Lugli G.A."/>
        </authorList>
    </citation>
    <scope>NUCLEOTIDE SEQUENCE [LARGE SCALE GENOMIC DNA]</scope>
    <source>
        <strain evidence="1 2">DSM 23975</strain>
    </source>
</reference>
<keyword evidence="2" id="KW-1185">Reference proteome</keyword>
<evidence type="ECO:0000313" key="2">
    <source>
        <dbReference type="Proteomes" id="UP000028984"/>
    </source>
</evidence>
<dbReference type="Gene3D" id="3.40.960.10">
    <property type="entry name" value="VSR Endonuclease"/>
    <property type="match status" value="1"/>
</dbReference>
<evidence type="ECO:0000313" key="1">
    <source>
        <dbReference type="EMBL" id="KFI88104.1"/>
    </source>
</evidence>